<organism evidence="2 3">
    <name type="scientific">Stylosanthes scabra</name>
    <dbReference type="NCBI Taxonomy" id="79078"/>
    <lineage>
        <taxon>Eukaryota</taxon>
        <taxon>Viridiplantae</taxon>
        <taxon>Streptophyta</taxon>
        <taxon>Embryophyta</taxon>
        <taxon>Tracheophyta</taxon>
        <taxon>Spermatophyta</taxon>
        <taxon>Magnoliopsida</taxon>
        <taxon>eudicotyledons</taxon>
        <taxon>Gunneridae</taxon>
        <taxon>Pentapetalae</taxon>
        <taxon>rosids</taxon>
        <taxon>fabids</taxon>
        <taxon>Fabales</taxon>
        <taxon>Fabaceae</taxon>
        <taxon>Papilionoideae</taxon>
        <taxon>50 kb inversion clade</taxon>
        <taxon>dalbergioids sensu lato</taxon>
        <taxon>Dalbergieae</taxon>
        <taxon>Pterocarpus clade</taxon>
        <taxon>Stylosanthes</taxon>
    </lineage>
</organism>
<gene>
    <name evidence="2" type="ORF">PIB30_089653</name>
</gene>
<feature type="compositionally biased region" description="Pro residues" evidence="1">
    <location>
        <begin position="146"/>
        <end position="155"/>
    </location>
</feature>
<keyword evidence="3" id="KW-1185">Reference proteome</keyword>
<comment type="caution">
    <text evidence="2">The sequence shown here is derived from an EMBL/GenBank/DDBJ whole genome shotgun (WGS) entry which is preliminary data.</text>
</comment>
<dbReference type="Proteomes" id="UP001341840">
    <property type="component" value="Unassembled WGS sequence"/>
</dbReference>
<evidence type="ECO:0000313" key="2">
    <source>
        <dbReference type="EMBL" id="MED6115355.1"/>
    </source>
</evidence>
<evidence type="ECO:0000256" key="1">
    <source>
        <dbReference type="SAM" id="MobiDB-lite"/>
    </source>
</evidence>
<proteinExistence type="predicted"/>
<protein>
    <submittedName>
        <fullName evidence="2">Uncharacterized protein</fullName>
    </submittedName>
</protein>
<feature type="compositionally biased region" description="Low complexity" evidence="1">
    <location>
        <begin position="83"/>
        <end position="100"/>
    </location>
</feature>
<dbReference type="EMBL" id="JASCZI010001688">
    <property type="protein sequence ID" value="MED6115355.1"/>
    <property type="molecule type" value="Genomic_DNA"/>
</dbReference>
<accession>A0ABU6QUD7</accession>
<name>A0ABU6QUD7_9FABA</name>
<feature type="compositionally biased region" description="Basic residues" evidence="1">
    <location>
        <begin position="133"/>
        <end position="144"/>
    </location>
</feature>
<evidence type="ECO:0000313" key="3">
    <source>
        <dbReference type="Proteomes" id="UP001341840"/>
    </source>
</evidence>
<reference evidence="2 3" key="1">
    <citation type="journal article" date="2023" name="Plants (Basel)">
        <title>Bridging the Gap: Combining Genomics and Transcriptomics Approaches to Understand Stylosanthes scabra, an Orphan Legume from the Brazilian Caatinga.</title>
        <authorList>
            <person name="Ferreira-Neto J.R.C."/>
            <person name="da Silva M.D."/>
            <person name="Binneck E."/>
            <person name="de Melo N.F."/>
            <person name="da Silva R.H."/>
            <person name="de Melo A.L.T.M."/>
            <person name="Pandolfi V."/>
            <person name="Bustamante F.O."/>
            <person name="Brasileiro-Vidal A.C."/>
            <person name="Benko-Iseppon A.M."/>
        </authorList>
    </citation>
    <scope>NUCLEOTIDE SEQUENCE [LARGE SCALE GENOMIC DNA]</scope>
    <source>
        <tissue evidence="2">Leaves</tissue>
    </source>
</reference>
<sequence>MLSDELASNGADVSVTSPGWQKKSLDVGKGHNYKTCKGEKGHNYKTCKGAHANPNWKSKTRRSKKGVAANPSPQVEVPISQSAPQTQQEGDQAQAQAEPPAQVPQPLPPTRNAKLPFKPPAKVANGASSSRPFRVKQPVRRQTRKSPPPSTPPTPSQETLAAASASTQQKFRFMQTPGMNNKQ</sequence>
<feature type="region of interest" description="Disordered" evidence="1">
    <location>
        <begin position="1"/>
        <end position="183"/>
    </location>
</feature>